<dbReference type="EMBL" id="SZYD01000009">
    <property type="protein sequence ID" value="KAD5317947.1"/>
    <property type="molecule type" value="Genomic_DNA"/>
</dbReference>
<keyword evidence="3" id="KW-1185">Reference proteome</keyword>
<organism evidence="2 3">
    <name type="scientific">Mikania micrantha</name>
    <name type="common">bitter vine</name>
    <dbReference type="NCBI Taxonomy" id="192012"/>
    <lineage>
        <taxon>Eukaryota</taxon>
        <taxon>Viridiplantae</taxon>
        <taxon>Streptophyta</taxon>
        <taxon>Embryophyta</taxon>
        <taxon>Tracheophyta</taxon>
        <taxon>Spermatophyta</taxon>
        <taxon>Magnoliopsida</taxon>
        <taxon>eudicotyledons</taxon>
        <taxon>Gunneridae</taxon>
        <taxon>Pentapetalae</taxon>
        <taxon>asterids</taxon>
        <taxon>campanulids</taxon>
        <taxon>Asterales</taxon>
        <taxon>Asteraceae</taxon>
        <taxon>Asteroideae</taxon>
        <taxon>Heliantheae alliance</taxon>
        <taxon>Eupatorieae</taxon>
        <taxon>Mikania</taxon>
    </lineage>
</organism>
<feature type="compositionally biased region" description="Basic and acidic residues" evidence="1">
    <location>
        <begin position="295"/>
        <end position="306"/>
    </location>
</feature>
<sequence length="343" mass="38335">MFAKINGRSRYAEAGLKVLGGTRWTKISEILPDFFAVCEALLGSLSRYATGEAVEQVDYFIKISCRRLLSSSSRTYSLQRTTRRDFQHPTFIFKPANREDHPRDHICKSRSLFYDNEALRYVPTGSIFIEEEQNSPKGTRYGSHGYLELIILRTCITYHIVEHDMYELTSFVLTFSNQTFLQVDGESDQVSHPSSLRHHHYASATISVTSSSGDQRNFVYTAMANQGERYIYQRFPYVVLNDTPSSSSGSDSDPVEASSVASQASPTVPHTPSAPRPVTPPPPPTQSASHGHSQPHAEDIASEGRHSPSPQGVPKWDGLRRMRGQARTTGLPPRHPLAPRDEP</sequence>
<name>A0A5N6NW70_9ASTR</name>
<protein>
    <submittedName>
        <fullName evidence="2">Uncharacterized protein</fullName>
    </submittedName>
</protein>
<proteinExistence type="predicted"/>
<feature type="compositionally biased region" description="Low complexity" evidence="1">
    <location>
        <begin position="245"/>
        <end position="259"/>
    </location>
</feature>
<evidence type="ECO:0000256" key="1">
    <source>
        <dbReference type="SAM" id="MobiDB-lite"/>
    </source>
</evidence>
<accession>A0A5N6NW70</accession>
<comment type="caution">
    <text evidence="2">The sequence shown here is derived from an EMBL/GenBank/DDBJ whole genome shotgun (WGS) entry which is preliminary data.</text>
</comment>
<reference evidence="2 3" key="1">
    <citation type="submission" date="2019-05" db="EMBL/GenBank/DDBJ databases">
        <title>Mikania micrantha, genome provides insights into the molecular mechanism of rapid growth.</title>
        <authorList>
            <person name="Liu B."/>
        </authorList>
    </citation>
    <scope>NUCLEOTIDE SEQUENCE [LARGE SCALE GENOMIC DNA]</scope>
    <source>
        <strain evidence="2">NLD-2019</strain>
        <tissue evidence="2">Leaf</tissue>
    </source>
</reference>
<feature type="compositionally biased region" description="Pro residues" evidence="1">
    <location>
        <begin position="272"/>
        <end position="285"/>
    </location>
</feature>
<dbReference type="Proteomes" id="UP000326396">
    <property type="component" value="Linkage Group LG17"/>
</dbReference>
<dbReference type="AlphaFoldDB" id="A0A5N6NW70"/>
<evidence type="ECO:0000313" key="3">
    <source>
        <dbReference type="Proteomes" id="UP000326396"/>
    </source>
</evidence>
<evidence type="ECO:0000313" key="2">
    <source>
        <dbReference type="EMBL" id="KAD5317947.1"/>
    </source>
</evidence>
<gene>
    <name evidence="2" type="ORF">E3N88_17893</name>
</gene>
<feature type="region of interest" description="Disordered" evidence="1">
    <location>
        <begin position="243"/>
        <end position="343"/>
    </location>
</feature>